<feature type="chain" id="PRO_5012883572" evidence="1">
    <location>
        <begin position="21"/>
        <end position="260"/>
    </location>
</feature>
<dbReference type="STRING" id="1302685.SAMN05444408_11440"/>
<keyword evidence="3" id="KW-1185">Reference proteome</keyword>
<feature type="signal peptide" evidence="1">
    <location>
        <begin position="1"/>
        <end position="20"/>
    </location>
</feature>
<evidence type="ECO:0000256" key="1">
    <source>
        <dbReference type="SAM" id="SignalP"/>
    </source>
</evidence>
<organism evidence="2 3">
    <name type="scientific">Chryseobacterium takakiae</name>
    <dbReference type="NCBI Taxonomy" id="1302685"/>
    <lineage>
        <taxon>Bacteria</taxon>
        <taxon>Pseudomonadati</taxon>
        <taxon>Bacteroidota</taxon>
        <taxon>Flavobacteriia</taxon>
        <taxon>Flavobacteriales</taxon>
        <taxon>Weeksellaceae</taxon>
        <taxon>Chryseobacterium group</taxon>
        <taxon>Chryseobacterium</taxon>
    </lineage>
</organism>
<dbReference type="AlphaFoldDB" id="A0A1M5AN80"/>
<proteinExistence type="predicted"/>
<name>A0A1M5AN80_9FLAO</name>
<dbReference type="OrthoDB" id="1233056at2"/>
<protein>
    <submittedName>
        <fullName evidence="2">Uncharacterized protein</fullName>
    </submittedName>
</protein>
<evidence type="ECO:0000313" key="3">
    <source>
        <dbReference type="Proteomes" id="UP000184236"/>
    </source>
</evidence>
<dbReference type="Proteomes" id="UP000184236">
    <property type="component" value="Unassembled WGS sequence"/>
</dbReference>
<reference evidence="3" key="1">
    <citation type="submission" date="2016-11" db="EMBL/GenBank/DDBJ databases">
        <authorList>
            <person name="Varghese N."/>
            <person name="Submissions S."/>
        </authorList>
    </citation>
    <scope>NUCLEOTIDE SEQUENCE [LARGE SCALE GENOMIC DNA]</scope>
    <source>
        <strain evidence="3">DSM 26898</strain>
    </source>
</reference>
<evidence type="ECO:0000313" key="2">
    <source>
        <dbReference type="EMBL" id="SHF31557.1"/>
    </source>
</evidence>
<dbReference type="RefSeq" id="WP_072885786.1">
    <property type="nucleotide sequence ID" value="NZ_FQVO01000014.1"/>
</dbReference>
<sequence>MKIKTILLFLFTINFSINNAQVGINTTNPKGVLDITSANSAVVLPRLADPVSVVTPVAGMILYDSTNKAIRYFDGSTWNTLIYSTQLTKPNEGVVKINAGGSSGGVKPSWNNTPANTTRQVTYSSPLVYASSPTTSWPENSTVSDIKIYNGGRFLENEVLGQVHQWRVIVNYTKSSNILSQDIRFILRNPSSGFRLEVSGVIPSGKTSGILVYNFTSIADQASLPSPFGTGNGYILEWVASDDITTLNIDSVTRISNHKD</sequence>
<gene>
    <name evidence="2" type="ORF">SAMN05444408_11440</name>
</gene>
<dbReference type="EMBL" id="FQVO01000014">
    <property type="protein sequence ID" value="SHF31557.1"/>
    <property type="molecule type" value="Genomic_DNA"/>
</dbReference>
<accession>A0A1M5AN80</accession>
<keyword evidence="1" id="KW-0732">Signal</keyword>